<protein>
    <submittedName>
        <fullName evidence="1">Uncharacterized protein</fullName>
    </submittedName>
</protein>
<sequence>MNTEKTEFDIFQRSSNLTKSFFLYIRSIDMKKKILNKLFKKGNNSKVANEADATMSGVEKISKKCVKCKCEKEQCKCIHKIKLKMLPTN</sequence>
<keyword evidence="2" id="KW-1185">Reference proteome</keyword>
<dbReference type="Proteomes" id="UP001151699">
    <property type="component" value="Chromosome A"/>
</dbReference>
<comment type="caution">
    <text evidence="1">The sequence shown here is derived from an EMBL/GenBank/DDBJ whole genome shotgun (WGS) entry which is preliminary data.</text>
</comment>
<name>A0A9Q0NDK9_9DIPT</name>
<organism evidence="1 2">
    <name type="scientific">Pseudolycoriella hygida</name>
    <dbReference type="NCBI Taxonomy" id="35572"/>
    <lineage>
        <taxon>Eukaryota</taxon>
        <taxon>Metazoa</taxon>
        <taxon>Ecdysozoa</taxon>
        <taxon>Arthropoda</taxon>
        <taxon>Hexapoda</taxon>
        <taxon>Insecta</taxon>
        <taxon>Pterygota</taxon>
        <taxon>Neoptera</taxon>
        <taxon>Endopterygota</taxon>
        <taxon>Diptera</taxon>
        <taxon>Nematocera</taxon>
        <taxon>Sciaroidea</taxon>
        <taxon>Sciaridae</taxon>
        <taxon>Pseudolycoriella</taxon>
    </lineage>
</organism>
<reference evidence="1" key="1">
    <citation type="submission" date="2022-07" db="EMBL/GenBank/DDBJ databases">
        <authorList>
            <person name="Trinca V."/>
            <person name="Uliana J.V.C."/>
            <person name="Torres T.T."/>
            <person name="Ward R.J."/>
            <person name="Monesi N."/>
        </authorList>
    </citation>
    <scope>NUCLEOTIDE SEQUENCE</scope>
    <source>
        <strain evidence="1">HSMRA1968</strain>
        <tissue evidence="1">Whole embryos</tissue>
    </source>
</reference>
<gene>
    <name evidence="1" type="ORF">Bhyg_03588</name>
</gene>
<evidence type="ECO:0000313" key="2">
    <source>
        <dbReference type="Proteomes" id="UP001151699"/>
    </source>
</evidence>
<evidence type="ECO:0000313" key="1">
    <source>
        <dbReference type="EMBL" id="KAJ6648360.1"/>
    </source>
</evidence>
<feature type="non-terminal residue" evidence="1">
    <location>
        <position position="89"/>
    </location>
</feature>
<dbReference type="EMBL" id="WJQU01000001">
    <property type="protein sequence ID" value="KAJ6648360.1"/>
    <property type="molecule type" value="Genomic_DNA"/>
</dbReference>
<proteinExistence type="predicted"/>
<dbReference type="AlphaFoldDB" id="A0A9Q0NDK9"/>
<accession>A0A9Q0NDK9</accession>